<dbReference type="AlphaFoldDB" id="A0A978VNC3"/>
<gene>
    <name evidence="4" type="ORF">FEM48_Zijuj03G0050900</name>
</gene>
<feature type="repeat" description="PPR" evidence="3">
    <location>
        <begin position="319"/>
        <end position="353"/>
    </location>
</feature>
<name>A0A978VNC3_ZIZJJ</name>
<dbReference type="PROSITE" id="PS51375">
    <property type="entry name" value="PPR"/>
    <property type="match status" value="8"/>
</dbReference>
<keyword evidence="2" id="KW-0677">Repeat</keyword>
<dbReference type="Gene3D" id="1.25.40.10">
    <property type="entry name" value="Tetratricopeptide repeat domain"/>
    <property type="match status" value="3"/>
</dbReference>
<comment type="caution">
    <text evidence="4">The sequence shown here is derived from an EMBL/GenBank/DDBJ whole genome shotgun (WGS) entry which is preliminary data.</text>
</comment>
<evidence type="ECO:0000313" key="4">
    <source>
        <dbReference type="EMBL" id="KAH7537048.1"/>
    </source>
</evidence>
<dbReference type="EMBL" id="JAEACU010000003">
    <property type="protein sequence ID" value="KAH7537048.1"/>
    <property type="molecule type" value="Genomic_DNA"/>
</dbReference>
<dbReference type="PANTHER" id="PTHR47938:SF46">
    <property type="entry name" value="PENTACOTRIPEPTIDE-REPEAT REGION OF PRORP DOMAIN-CONTAINING PROTEIN"/>
    <property type="match status" value="1"/>
</dbReference>
<evidence type="ECO:0000313" key="5">
    <source>
        <dbReference type="Proteomes" id="UP000813462"/>
    </source>
</evidence>
<feature type="repeat" description="PPR" evidence="3">
    <location>
        <begin position="107"/>
        <end position="141"/>
    </location>
</feature>
<comment type="similarity">
    <text evidence="1">Belongs to the PPR family. P subfamily.</text>
</comment>
<evidence type="ECO:0000256" key="1">
    <source>
        <dbReference type="ARBA" id="ARBA00007626"/>
    </source>
</evidence>
<feature type="repeat" description="PPR" evidence="3">
    <location>
        <begin position="278"/>
        <end position="312"/>
    </location>
</feature>
<dbReference type="PANTHER" id="PTHR47938">
    <property type="entry name" value="RESPIRATORY COMPLEX I CHAPERONE (CIA84), PUTATIVE (AFU_ORTHOLOGUE AFUA_2G06020)-RELATED"/>
    <property type="match status" value="1"/>
</dbReference>
<evidence type="ECO:0000256" key="3">
    <source>
        <dbReference type="PROSITE-ProRule" id="PRU00708"/>
    </source>
</evidence>
<dbReference type="NCBIfam" id="TIGR00756">
    <property type="entry name" value="PPR"/>
    <property type="match status" value="8"/>
</dbReference>
<evidence type="ECO:0000256" key="2">
    <source>
        <dbReference type="ARBA" id="ARBA00022737"/>
    </source>
</evidence>
<dbReference type="InterPro" id="IPR011990">
    <property type="entry name" value="TPR-like_helical_dom_sf"/>
</dbReference>
<dbReference type="Pfam" id="PF01535">
    <property type="entry name" value="PPR"/>
    <property type="match status" value="2"/>
</dbReference>
<organism evidence="4 5">
    <name type="scientific">Ziziphus jujuba var. spinosa</name>
    <dbReference type="NCBI Taxonomy" id="714518"/>
    <lineage>
        <taxon>Eukaryota</taxon>
        <taxon>Viridiplantae</taxon>
        <taxon>Streptophyta</taxon>
        <taxon>Embryophyta</taxon>
        <taxon>Tracheophyta</taxon>
        <taxon>Spermatophyta</taxon>
        <taxon>Magnoliopsida</taxon>
        <taxon>eudicotyledons</taxon>
        <taxon>Gunneridae</taxon>
        <taxon>Pentapetalae</taxon>
        <taxon>rosids</taxon>
        <taxon>fabids</taxon>
        <taxon>Rosales</taxon>
        <taxon>Rhamnaceae</taxon>
        <taxon>Paliureae</taxon>
        <taxon>Ziziphus</taxon>
    </lineage>
</organism>
<accession>A0A978VNC3</accession>
<reference evidence="4" key="1">
    <citation type="journal article" date="2021" name="Front. Plant Sci.">
        <title>Chromosome-Scale Genome Assembly for Chinese Sour Jujube and Insights Into Its Genome Evolution and Domestication Signature.</title>
        <authorList>
            <person name="Shen L.-Y."/>
            <person name="Luo H."/>
            <person name="Wang X.-L."/>
            <person name="Wang X.-M."/>
            <person name="Qiu X.-J."/>
            <person name="Liu H."/>
            <person name="Zhou S.-S."/>
            <person name="Jia K.-H."/>
            <person name="Nie S."/>
            <person name="Bao Y.-T."/>
            <person name="Zhang R.-G."/>
            <person name="Yun Q.-Z."/>
            <person name="Chai Y.-H."/>
            <person name="Lu J.-Y."/>
            <person name="Li Y."/>
            <person name="Zhao S.-W."/>
            <person name="Mao J.-F."/>
            <person name="Jia S.-G."/>
            <person name="Mao Y.-M."/>
        </authorList>
    </citation>
    <scope>NUCLEOTIDE SEQUENCE</scope>
    <source>
        <strain evidence="4">AT0</strain>
        <tissue evidence="4">Leaf</tissue>
    </source>
</reference>
<feature type="repeat" description="PPR" evidence="3">
    <location>
        <begin position="142"/>
        <end position="176"/>
    </location>
</feature>
<sequence>MAVSRAAPKENKIVEATRLFKKMVKLGCRPSKYTCSILIQGLCKIGNASIAVKLHEEMTKRNSGYGIYCQLHQIWYNTIIDGLCKDRMVEKARELFSEMKDAGILPDVYAYNSLILGLCYDGKWKEADGLFTQMVDQGVRPNVVTFNVLIDVLCLNGNMQKAYDILELMIRSGENLDSYAYTSLITGFCIAGRFDEAKELFLSIPSKGCEISNHNFCALINGYCKKWKTEEATNLFREIVCKGVRPSVDTYNALLTGIFQEEALKLFHNVKNCKFGISIDIFNSPINGLCKSVKLEIALELFNQLPRMGLVPNVKWTPDIVTYNTLMRGFLENSELSNVVELLHKMAEKHVLPGPGEFLVHVSVSDLLHSMVEAEEKKVSWSILSQSGVGAVIRSNRGQMMGALSIPITHHPSSSYVYSSGRVDGYPLKVCGFAVQCGFNEGIVKSDSLQAIELIHDE</sequence>
<dbReference type="InterPro" id="IPR002885">
    <property type="entry name" value="PPR_rpt"/>
</dbReference>
<protein>
    <submittedName>
        <fullName evidence="4">Uncharacterized protein</fullName>
    </submittedName>
</protein>
<feature type="repeat" description="PPR" evidence="3">
    <location>
        <begin position="72"/>
        <end position="106"/>
    </location>
</feature>
<dbReference type="GO" id="GO:0003729">
    <property type="term" value="F:mRNA binding"/>
    <property type="evidence" value="ECO:0007669"/>
    <property type="project" value="TreeGrafter"/>
</dbReference>
<feature type="repeat" description="PPR" evidence="3">
    <location>
        <begin position="212"/>
        <end position="246"/>
    </location>
</feature>
<feature type="repeat" description="PPR" evidence="3">
    <location>
        <begin position="31"/>
        <end position="61"/>
    </location>
</feature>
<dbReference type="Proteomes" id="UP000813462">
    <property type="component" value="Unassembled WGS sequence"/>
</dbReference>
<feature type="repeat" description="PPR" evidence="3">
    <location>
        <begin position="177"/>
        <end position="211"/>
    </location>
</feature>
<dbReference type="Pfam" id="PF13041">
    <property type="entry name" value="PPR_2"/>
    <property type="match status" value="4"/>
</dbReference>
<dbReference type="SUPFAM" id="SSF81901">
    <property type="entry name" value="HCP-like"/>
    <property type="match status" value="1"/>
</dbReference>
<proteinExistence type="inferred from homology"/>